<dbReference type="Proteomes" id="UP001178461">
    <property type="component" value="Chromosome 6"/>
</dbReference>
<keyword evidence="11 20" id="KW-0560">Oxidoreductase</keyword>
<evidence type="ECO:0000256" key="10">
    <source>
        <dbReference type="ARBA" id="ARBA00022989"/>
    </source>
</evidence>
<dbReference type="PRINTS" id="PR01121">
    <property type="entry name" value="FMOXYGENASE1"/>
</dbReference>
<evidence type="ECO:0000256" key="21">
    <source>
        <dbReference type="RuleBase" id="RU361177"/>
    </source>
</evidence>
<dbReference type="InterPro" id="IPR000960">
    <property type="entry name" value="Flavin_mOase"/>
</dbReference>
<comment type="cofactor">
    <cofactor evidence="1 20 21">
        <name>FAD</name>
        <dbReference type="ChEBI" id="CHEBI:57692"/>
    </cofactor>
</comment>
<dbReference type="PANTHER" id="PTHR23023">
    <property type="entry name" value="DIMETHYLANILINE MONOOXYGENASE"/>
    <property type="match status" value="1"/>
</dbReference>
<evidence type="ECO:0000256" key="20">
    <source>
        <dbReference type="PIRNR" id="PIRNR000332"/>
    </source>
</evidence>
<evidence type="ECO:0000313" key="22">
    <source>
        <dbReference type="EMBL" id="CAI5776293.1"/>
    </source>
</evidence>
<dbReference type="InterPro" id="IPR036188">
    <property type="entry name" value="FAD/NAD-bd_sf"/>
</dbReference>
<evidence type="ECO:0000256" key="7">
    <source>
        <dbReference type="ARBA" id="ARBA00022824"/>
    </source>
</evidence>
<gene>
    <name evidence="22" type="ORF">PODLI_1B010167</name>
</gene>
<keyword evidence="7 20" id="KW-0256">Endoplasmic reticulum</keyword>
<protein>
    <recommendedName>
        <fullName evidence="21">Flavin-containing monooxygenase</fullName>
        <ecNumber evidence="21">1.-.-.-</ecNumber>
    </recommendedName>
</protein>
<dbReference type="InterPro" id="IPR020946">
    <property type="entry name" value="Flavin_mOase-like"/>
</dbReference>
<comment type="catalytic activity">
    <reaction evidence="19">
        <text>N,N-dimethylaniline + NADPH + O2 + H(+) = N,N-dimethylaniline N-oxide + NADP(+) + H2O</text>
        <dbReference type="Rhea" id="RHEA:24468"/>
        <dbReference type="ChEBI" id="CHEBI:15377"/>
        <dbReference type="ChEBI" id="CHEBI:15378"/>
        <dbReference type="ChEBI" id="CHEBI:15379"/>
        <dbReference type="ChEBI" id="CHEBI:16269"/>
        <dbReference type="ChEBI" id="CHEBI:17735"/>
        <dbReference type="ChEBI" id="CHEBI:57783"/>
        <dbReference type="ChEBI" id="CHEBI:58349"/>
        <dbReference type="EC" id="1.14.13.8"/>
    </reaction>
    <physiologicalReaction direction="left-to-right" evidence="19">
        <dbReference type="Rhea" id="RHEA:24469"/>
    </physiologicalReaction>
</comment>
<evidence type="ECO:0000256" key="12">
    <source>
        <dbReference type="ARBA" id="ARBA00023033"/>
    </source>
</evidence>
<keyword evidence="10" id="KW-1133">Transmembrane helix</keyword>
<evidence type="ECO:0000256" key="16">
    <source>
        <dbReference type="ARBA" id="ARBA00047338"/>
    </source>
</evidence>
<dbReference type="GO" id="GO:0005789">
    <property type="term" value="C:endoplasmic reticulum membrane"/>
    <property type="evidence" value="ECO:0007669"/>
    <property type="project" value="UniProtKB-SubCell"/>
</dbReference>
<evidence type="ECO:0000256" key="3">
    <source>
        <dbReference type="ARBA" id="ARBA00005465"/>
    </source>
</evidence>
<evidence type="ECO:0000256" key="4">
    <source>
        <dbReference type="ARBA" id="ARBA00009183"/>
    </source>
</evidence>
<comment type="catalytic activity">
    <reaction evidence="16">
        <text>hypotaurine + NADH + O2 + H(+) = taurine + NAD(+) + H2O</text>
        <dbReference type="Rhea" id="RHEA:74111"/>
        <dbReference type="ChEBI" id="CHEBI:15377"/>
        <dbReference type="ChEBI" id="CHEBI:15378"/>
        <dbReference type="ChEBI" id="CHEBI:15379"/>
        <dbReference type="ChEBI" id="CHEBI:57540"/>
        <dbReference type="ChEBI" id="CHEBI:57853"/>
        <dbReference type="ChEBI" id="CHEBI:57945"/>
        <dbReference type="ChEBI" id="CHEBI:507393"/>
        <dbReference type="EC" id="1.14.13.8"/>
    </reaction>
    <physiologicalReaction direction="left-to-right" evidence="16">
        <dbReference type="Rhea" id="RHEA:74112"/>
    </physiologicalReaction>
</comment>
<keyword evidence="23" id="KW-1185">Reference proteome</keyword>
<reference evidence="22" key="1">
    <citation type="submission" date="2022-12" db="EMBL/GenBank/DDBJ databases">
        <authorList>
            <person name="Alioto T."/>
            <person name="Alioto T."/>
            <person name="Gomez Garrido J."/>
        </authorList>
    </citation>
    <scope>NUCLEOTIDE SEQUENCE</scope>
</reference>
<name>A0AA35KFF8_9SAUR</name>
<sequence>MVRRVAIVGAGVSGLASIKCCLDEGLEPTCFEKSDGIGGLWQFTETPQKGRIGVYRSVMTNTSKEMTCFSDFPFPEDCPNYLRHSALLEYLRAYAKHFCLLDYIRFQTTVCSIRKHPHFTATGQWVVDTETNGEQTSEIFDGVMVCSGHYAEINLPLDSFPGIENFKGRYFHSWEYRDQKGFEGQKVLVVGAGNTGGDLAVDISRTAAKVFLSTRSGAWVISRISEAGWPVDMAWTTRFYELIEKLLPEGTAYKLMAKKINRWFNHENYGLIPVKSNSWTSLILNDELPSCILCGTVTVKPNVKRFTDTSAVFEDETVEENIDTVIFTTGYSATFPFLEESLRDACRSSTSLYKHIFPPHLEKPTLAFVGFIALAGPILPAAELQARWITRVFNGSSELPPMSRLISEVAKRKNALLKKGITDISSKKDKTRMKFVSYMDEIAACLGVKPNVPLLFLSDPKLAWMVFFGPCTSYQYRLTGPGKWREARGAILTQWDRVLKPLKTRVVEDSPQPATVPHWVKALALPIFLGAALIILKYLPPAWLPRRNGWSVLSSFHV</sequence>
<evidence type="ECO:0000256" key="13">
    <source>
        <dbReference type="ARBA" id="ARBA00023136"/>
    </source>
</evidence>
<dbReference type="FunFam" id="3.50.50.60:FF:000159">
    <property type="entry name" value="Dimethylaniline monooxygenase [N-oxide-forming]"/>
    <property type="match status" value="1"/>
</dbReference>
<evidence type="ECO:0000256" key="1">
    <source>
        <dbReference type="ARBA" id="ARBA00001974"/>
    </source>
</evidence>
<evidence type="ECO:0000256" key="17">
    <source>
        <dbReference type="ARBA" id="ARBA00048041"/>
    </source>
</evidence>
<dbReference type="GO" id="GO:0050661">
    <property type="term" value="F:NADP binding"/>
    <property type="evidence" value="ECO:0007669"/>
    <property type="project" value="InterPro"/>
</dbReference>
<comment type="subcellular location">
    <subcellularLocation>
        <location evidence="2">Endoplasmic reticulum membrane</location>
        <topology evidence="2">Single-pass membrane protein</topology>
    </subcellularLocation>
</comment>
<keyword evidence="13 20" id="KW-0472">Membrane</keyword>
<dbReference type="Gene3D" id="3.50.50.60">
    <property type="entry name" value="FAD/NAD(P)-binding domain"/>
    <property type="match status" value="4"/>
</dbReference>
<evidence type="ECO:0000256" key="18">
    <source>
        <dbReference type="ARBA" id="ARBA00048088"/>
    </source>
</evidence>
<dbReference type="SUPFAM" id="SSF51905">
    <property type="entry name" value="FAD/NAD(P)-binding domain"/>
    <property type="match status" value="2"/>
</dbReference>
<keyword evidence="8 20" id="KW-0274">FAD</keyword>
<keyword evidence="9 20" id="KW-0521">NADP</keyword>
<dbReference type="InterPro" id="IPR050346">
    <property type="entry name" value="FMO-like"/>
</dbReference>
<evidence type="ECO:0000256" key="5">
    <source>
        <dbReference type="ARBA" id="ARBA00022630"/>
    </source>
</evidence>
<keyword evidence="6" id="KW-0812">Transmembrane</keyword>
<dbReference type="GO" id="GO:0004499">
    <property type="term" value="F:N,N-dimethylaniline monooxygenase activity"/>
    <property type="evidence" value="ECO:0007669"/>
    <property type="project" value="UniProtKB-UniRule"/>
</dbReference>
<evidence type="ECO:0000256" key="2">
    <source>
        <dbReference type="ARBA" id="ARBA00004389"/>
    </source>
</evidence>
<evidence type="ECO:0000256" key="15">
    <source>
        <dbReference type="ARBA" id="ARBA00045957"/>
    </source>
</evidence>
<evidence type="ECO:0000256" key="8">
    <source>
        <dbReference type="ARBA" id="ARBA00022827"/>
    </source>
</evidence>
<comment type="similarity">
    <text evidence="4 20 21">Belongs to the FMO family.</text>
</comment>
<keyword evidence="14" id="KW-0325">Glycoprotein</keyword>
<evidence type="ECO:0000313" key="23">
    <source>
        <dbReference type="Proteomes" id="UP001178461"/>
    </source>
</evidence>
<evidence type="ECO:0000256" key="19">
    <source>
        <dbReference type="ARBA" id="ARBA00049443"/>
    </source>
</evidence>
<dbReference type="Pfam" id="PF00743">
    <property type="entry name" value="FMO-like"/>
    <property type="match status" value="1"/>
</dbReference>
<evidence type="ECO:0000256" key="11">
    <source>
        <dbReference type="ARBA" id="ARBA00023002"/>
    </source>
</evidence>
<comment type="function">
    <text evidence="15">Broad spectrum monooxygenase that catalyzes the oxygenation of a wide variety of nitrogen- and sulfur-containing compounds including xenobiotics. Catalyzes the S-oxygenation of hypotaurine to produce taurine, an organic osmolyte involved in cell volume regulation as well as a variety of cytoprotective and developmental processes. In vitro, catalyzes the N-oxygenation of trimethylamine (TMA) to produce trimethylamine N-oxide (TMAO) and could therefore participate to the detoxification of this compound that is generated by the action of gut microbiota from dietary precursors such as choline, choline containing compounds, betaine or L-carnitine.</text>
</comment>
<organism evidence="22 23">
    <name type="scientific">Podarcis lilfordi</name>
    <name type="common">Lilford's wall lizard</name>
    <dbReference type="NCBI Taxonomy" id="74358"/>
    <lineage>
        <taxon>Eukaryota</taxon>
        <taxon>Metazoa</taxon>
        <taxon>Chordata</taxon>
        <taxon>Craniata</taxon>
        <taxon>Vertebrata</taxon>
        <taxon>Euteleostomi</taxon>
        <taxon>Lepidosauria</taxon>
        <taxon>Squamata</taxon>
        <taxon>Bifurcata</taxon>
        <taxon>Unidentata</taxon>
        <taxon>Episquamata</taxon>
        <taxon>Laterata</taxon>
        <taxon>Lacertibaenia</taxon>
        <taxon>Lacertidae</taxon>
        <taxon>Podarcis</taxon>
    </lineage>
</organism>
<evidence type="ECO:0000256" key="14">
    <source>
        <dbReference type="ARBA" id="ARBA00023180"/>
    </source>
</evidence>
<dbReference type="EMBL" id="OX395131">
    <property type="protein sequence ID" value="CAI5776293.1"/>
    <property type="molecule type" value="Genomic_DNA"/>
</dbReference>
<evidence type="ECO:0000256" key="9">
    <source>
        <dbReference type="ARBA" id="ARBA00022857"/>
    </source>
</evidence>
<evidence type="ECO:0000256" key="6">
    <source>
        <dbReference type="ARBA" id="ARBA00022692"/>
    </source>
</evidence>
<comment type="catalytic activity">
    <reaction evidence="17">
        <text>hypotaurine + NADPH + O2 + H(+) = taurine + NADP(+) + H2O</text>
        <dbReference type="Rhea" id="RHEA:69819"/>
        <dbReference type="ChEBI" id="CHEBI:15377"/>
        <dbReference type="ChEBI" id="CHEBI:15378"/>
        <dbReference type="ChEBI" id="CHEBI:15379"/>
        <dbReference type="ChEBI" id="CHEBI:57783"/>
        <dbReference type="ChEBI" id="CHEBI:57853"/>
        <dbReference type="ChEBI" id="CHEBI:58349"/>
        <dbReference type="ChEBI" id="CHEBI:507393"/>
        <dbReference type="EC" id="1.14.13.8"/>
    </reaction>
    <physiologicalReaction direction="left-to-right" evidence="17">
        <dbReference type="Rhea" id="RHEA:69820"/>
    </physiologicalReaction>
</comment>
<dbReference type="PRINTS" id="PR00370">
    <property type="entry name" value="FMOXYGENASE"/>
</dbReference>
<dbReference type="GO" id="GO:0034899">
    <property type="term" value="F:trimethylamine monooxygenase activity"/>
    <property type="evidence" value="ECO:0007669"/>
    <property type="project" value="UniProtKB-EC"/>
</dbReference>
<comment type="similarity">
    <text evidence="3">Belongs to the flavin monoamine oxidase family. FIG1 subfamily.</text>
</comment>
<comment type="catalytic activity">
    <reaction evidence="18">
        <text>trimethylamine + NADPH + O2 = trimethylamine N-oxide + NADP(+) + H2O</text>
        <dbReference type="Rhea" id="RHEA:31979"/>
        <dbReference type="ChEBI" id="CHEBI:15377"/>
        <dbReference type="ChEBI" id="CHEBI:15379"/>
        <dbReference type="ChEBI" id="CHEBI:15724"/>
        <dbReference type="ChEBI" id="CHEBI:57783"/>
        <dbReference type="ChEBI" id="CHEBI:58349"/>
        <dbReference type="ChEBI" id="CHEBI:58389"/>
        <dbReference type="EC" id="1.14.13.148"/>
    </reaction>
    <physiologicalReaction direction="left-to-right" evidence="18">
        <dbReference type="Rhea" id="RHEA:31980"/>
    </physiologicalReaction>
</comment>
<accession>A0AA35KFF8</accession>
<keyword evidence="5 20" id="KW-0285">Flavoprotein</keyword>
<dbReference type="AlphaFoldDB" id="A0AA35KFF8"/>
<dbReference type="PIRSF" id="PIRSF000332">
    <property type="entry name" value="FMO"/>
    <property type="match status" value="1"/>
</dbReference>
<dbReference type="GO" id="GO:0050660">
    <property type="term" value="F:flavin adenine dinucleotide binding"/>
    <property type="evidence" value="ECO:0007669"/>
    <property type="project" value="InterPro"/>
</dbReference>
<dbReference type="InterPro" id="IPR002253">
    <property type="entry name" value="Flavin_mOase_1"/>
</dbReference>
<keyword evidence="12 20" id="KW-0503">Monooxygenase</keyword>
<proteinExistence type="inferred from homology"/>
<dbReference type="EC" id="1.-.-.-" evidence="21"/>